<reference evidence="1" key="2">
    <citation type="submission" date="2020-11" db="EMBL/GenBank/DDBJ databases">
        <authorList>
            <person name="McCartney M.A."/>
            <person name="Auch B."/>
            <person name="Kono T."/>
            <person name="Mallez S."/>
            <person name="Becker A."/>
            <person name="Gohl D.M."/>
            <person name="Silverstein K.A.T."/>
            <person name="Koren S."/>
            <person name="Bechman K.B."/>
            <person name="Herman A."/>
            <person name="Abrahante J.E."/>
            <person name="Garbe J."/>
        </authorList>
    </citation>
    <scope>NUCLEOTIDE SEQUENCE</scope>
    <source>
        <strain evidence="1">Duluth1</strain>
        <tissue evidence="1">Whole animal</tissue>
    </source>
</reference>
<evidence type="ECO:0000313" key="1">
    <source>
        <dbReference type="EMBL" id="KAH3842491.1"/>
    </source>
</evidence>
<name>A0A9D4QT04_DREPO</name>
<proteinExistence type="predicted"/>
<keyword evidence="2" id="KW-1185">Reference proteome</keyword>
<gene>
    <name evidence="1" type="ORF">DPMN_115987</name>
</gene>
<reference evidence="1" key="1">
    <citation type="journal article" date="2019" name="bioRxiv">
        <title>The Genome of the Zebra Mussel, Dreissena polymorpha: A Resource for Invasive Species Research.</title>
        <authorList>
            <person name="McCartney M.A."/>
            <person name="Auch B."/>
            <person name="Kono T."/>
            <person name="Mallez S."/>
            <person name="Zhang Y."/>
            <person name="Obille A."/>
            <person name="Becker A."/>
            <person name="Abrahante J.E."/>
            <person name="Garbe J."/>
            <person name="Badalamenti J.P."/>
            <person name="Herman A."/>
            <person name="Mangelson H."/>
            <person name="Liachko I."/>
            <person name="Sullivan S."/>
            <person name="Sone E.D."/>
            <person name="Koren S."/>
            <person name="Silverstein K.A.T."/>
            <person name="Beckman K.B."/>
            <person name="Gohl D.M."/>
        </authorList>
    </citation>
    <scope>NUCLEOTIDE SEQUENCE</scope>
    <source>
        <strain evidence="1">Duluth1</strain>
        <tissue evidence="1">Whole animal</tissue>
    </source>
</reference>
<protein>
    <submittedName>
        <fullName evidence="1">Uncharacterized protein</fullName>
    </submittedName>
</protein>
<sequence>MSIKRLFWITCPFVYKESAGTDKVIAEAMAIVINSQSVTDALRQRRCYLRL</sequence>
<comment type="caution">
    <text evidence="1">The sequence shown here is derived from an EMBL/GenBank/DDBJ whole genome shotgun (WGS) entry which is preliminary data.</text>
</comment>
<dbReference type="EMBL" id="JAIWYP010000004">
    <property type="protein sequence ID" value="KAH3842491.1"/>
    <property type="molecule type" value="Genomic_DNA"/>
</dbReference>
<organism evidence="1 2">
    <name type="scientific">Dreissena polymorpha</name>
    <name type="common">Zebra mussel</name>
    <name type="synonym">Mytilus polymorpha</name>
    <dbReference type="NCBI Taxonomy" id="45954"/>
    <lineage>
        <taxon>Eukaryota</taxon>
        <taxon>Metazoa</taxon>
        <taxon>Spiralia</taxon>
        <taxon>Lophotrochozoa</taxon>
        <taxon>Mollusca</taxon>
        <taxon>Bivalvia</taxon>
        <taxon>Autobranchia</taxon>
        <taxon>Heteroconchia</taxon>
        <taxon>Euheterodonta</taxon>
        <taxon>Imparidentia</taxon>
        <taxon>Neoheterodontei</taxon>
        <taxon>Myida</taxon>
        <taxon>Dreissenoidea</taxon>
        <taxon>Dreissenidae</taxon>
        <taxon>Dreissena</taxon>
    </lineage>
</organism>
<evidence type="ECO:0000313" key="2">
    <source>
        <dbReference type="Proteomes" id="UP000828390"/>
    </source>
</evidence>
<dbReference type="AlphaFoldDB" id="A0A9D4QT04"/>
<accession>A0A9D4QT04</accession>
<dbReference type="Proteomes" id="UP000828390">
    <property type="component" value="Unassembled WGS sequence"/>
</dbReference>